<dbReference type="EMBL" id="JARIHO010000031">
    <property type="protein sequence ID" value="KAJ7336149.1"/>
    <property type="molecule type" value="Genomic_DNA"/>
</dbReference>
<feature type="compositionally biased region" description="Low complexity" evidence="1">
    <location>
        <begin position="167"/>
        <end position="184"/>
    </location>
</feature>
<organism evidence="2 3">
    <name type="scientific">Mycena albidolilacea</name>
    <dbReference type="NCBI Taxonomy" id="1033008"/>
    <lineage>
        <taxon>Eukaryota</taxon>
        <taxon>Fungi</taxon>
        <taxon>Dikarya</taxon>
        <taxon>Basidiomycota</taxon>
        <taxon>Agaricomycotina</taxon>
        <taxon>Agaricomycetes</taxon>
        <taxon>Agaricomycetidae</taxon>
        <taxon>Agaricales</taxon>
        <taxon>Marasmiineae</taxon>
        <taxon>Mycenaceae</taxon>
        <taxon>Mycena</taxon>
    </lineage>
</organism>
<dbReference type="AlphaFoldDB" id="A0AAD6ZRD1"/>
<protein>
    <submittedName>
        <fullName evidence="2">Uncharacterized protein</fullName>
    </submittedName>
</protein>
<evidence type="ECO:0000313" key="2">
    <source>
        <dbReference type="EMBL" id="KAJ7336149.1"/>
    </source>
</evidence>
<feature type="region of interest" description="Disordered" evidence="1">
    <location>
        <begin position="74"/>
        <end position="95"/>
    </location>
</feature>
<keyword evidence="3" id="KW-1185">Reference proteome</keyword>
<reference evidence="2" key="1">
    <citation type="submission" date="2023-03" db="EMBL/GenBank/DDBJ databases">
        <title>Massive genome expansion in bonnet fungi (Mycena s.s.) driven by repeated elements and novel gene families across ecological guilds.</title>
        <authorList>
            <consortium name="Lawrence Berkeley National Laboratory"/>
            <person name="Harder C.B."/>
            <person name="Miyauchi S."/>
            <person name="Viragh M."/>
            <person name="Kuo A."/>
            <person name="Thoen E."/>
            <person name="Andreopoulos B."/>
            <person name="Lu D."/>
            <person name="Skrede I."/>
            <person name="Drula E."/>
            <person name="Henrissat B."/>
            <person name="Morin E."/>
            <person name="Kohler A."/>
            <person name="Barry K."/>
            <person name="LaButti K."/>
            <person name="Morin E."/>
            <person name="Salamov A."/>
            <person name="Lipzen A."/>
            <person name="Mereny Z."/>
            <person name="Hegedus B."/>
            <person name="Baldrian P."/>
            <person name="Stursova M."/>
            <person name="Weitz H."/>
            <person name="Taylor A."/>
            <person name="Grigoriev I.V."/>
            <person name="Nagy L.G."/>
            <person name="Martin F."/>
            <person name="Kauserud H."/>
        </authorList>
    </citation>
    <scope>NUCLEOTIDE SEQUENCE</scope>
    <source>
        <strain evidence="2">CBHHK002</strain>
    </source>
</reference>
<dbReference type="Proteomes" id="UP001218218">
    <property type="component" value="Unassembled WGS sequence"/>
</dbReference>
<evidence type="ECO:0000256" key="1">
    <source>
        <dbReference type="SAM" id="MobiDB-lite"/>
    </source>
</evidence>
<sequence length="211" mass="23877">MSAERCTLGGHRDPTGVDAGAPRCPPSDIHSEDIATHDPETDALGPLDEGAHLPDALLDDPGVRRVGLLFIPAQSTDSPRKMKRRTTTHRIDESDPDSYRRYKQWRASKSYNARNRATRNEKTRERMTMLRARQRLEPPTLQAARLAARQESARKYRENHRELLAAKAAASRAAAKSSRQATSAETSLRMQQRNRLDRALWDIEPTESEQE</sequence>
<name>A0AAD6ZRD1_9AGAR</name>
<proteinExistence type="predicted"/>
<gene>
    <name evidence="2" type="ORF">DFH08DRAFT_813393</name>
</gene>
<evidence type="ECO:0000313" key="3">
    <source>
        <dbReference type="Proteomes" id="UP001218218"/>
    </source>
</evidence>
<feature type="region of interest" description="Disordered" evidence="1">
    <location>
        <begin position="1"/>
        <end position="58"/>
    </location>
</feature>
<accession>A0AAD6ZRD1</accession>
<feature type="region of interest" description="Disordered" evidence="1">
    <location>
        <begin position="167"/>
        <end position="211"/>
    </location>
</feature>
<comment type="caution">
    <text evidence="2">The sequence shown here is derived from an EMBL/GenBank/DDBJ whole genome shotgun (WGS) entry which is preliminary data.</text>
</comment>
<feature type="compositionally biased region" description="Basic and acidic residues" evidence="1">
    <location>
        <begin position="29"/>
        <end position="40"/>
    </location>
</feature>